<dbReference type="InterPro" id="IPR001173">
    <property type="entry name" value="Glyco_trans_2-like"/>
</dbReference>
<dbReference type="SUPFAM" id="SSF53448">
    <property type="entry name" value="Nucleotide-diphospho-sugar transferases"/>
    <property type="match status" value="1"/>
</dbReference>
<dbReference type="Gene3D" id="3.90.550.10">
    <property type="entry name" value="Spore Coat Polysaccharide Biosynthesis Protein SpsA, Chain A"/>
    <property type="match status" value="1"/>
</dbReference>
<dbReference type="CDD" id="cd00761">
    <property type="entry name" value="Glyco_tranf_GTA_type"/>
    <property type="match status" value="1"/>
</dbReference>
<proteinExistence type="predicted"/>
<protein>
    <submittedName>
        <fullName evidence="1">Uncharacterized protein</fullName>
    </submittedName>
</protein>
<dbReference type="Pfam" id="PF00535">
    <property type="entry name" value="Glycos_transf_2"/>
    <property type="match status" value="1"/>
</dbReference>
<dbReference type="Proteomes" id="UP000230742">
    <property type="component" value="Chromosome 1"/>
</dbReference>
<sequence length="300" mass="35667">MSIKKRILQLAMPCYGKVFNLYRKVLVLLTKTTFKHSNDIGLKYQGMCIITIAFNEEKLIQKQIQLIKQHIKDKEFKHIIVDNSSKETKRKLIKYICKKENIDYIAIPKYIHRLSFHRIFWDGMSHGAALNWAFYHIINKIKPSFFTFIDHDLLPFQNYNLVETIGERNFIGVKRLRDGGWYLWPGFSIYNYEYAIQKKPDFLPIFQRVFFLDAGGGNYSKIFQECNMKNVDFLNTKTYRIKKTQELKSYNDIYHGDCIQIIDNAWLHIINGSNYAHINGKEQIIREVIENIKRFTLLNE</sequence>
<evidence type="ECO:0000313" key="2">
    <source>
        <dbReference type="Proteomes" id="UP000230742"/>
    </source>
</evidence>
<gene>
    <name evidence="1" type="ORF">CTM46_01320</name>
</gene>
<dbReference type="AlphaFoldDB" id="A0A2D3LI42"/>
<dbReference type="RefSeq" id="WP_100013596.1">
    <property type="nucleotide sequence ID" value="NZ_CP024727.1"/>
</dbReference>
<name>A0A2D3LI42_PREIN</name>
<accession>A0A2D3LI42</accession>
<organism evidence="1 2">
    <name type="scientific">Prevotella intermedia</name>
    <dbReference type="NCBI Taxonomy" id="28131"/>
    <lineage>
        <taxon>Bacteria</taxon>
        <taxon>Pseudomonadati</taxon>
        <taxon>Bacteroidota</taxon>
        <taxon>Bacteroidia</taxon>
        <taxon>Bacteroidales</taxon>
        <taxon>Prevotellaceae</taxon>
        <taxon>Prevotella</taxon>
    </lineage>
</organism>
<evidence type="ECO:0000313" key="1">
    <source>
        <dbReference type="EMBL" id="ATV30211.1"/>
    </source>
</evidence>
<dbReference type="EMBL" id="CP024727">
    <property type="protein sequence ID" value="ATV30211.1"/>
    <property type="molecule type" value="Genomic_DNA"/>
</dbReference>
<reference evidence="1 2" key="1">
    <citation type="submission" date="2017-11" db="EMBL/GenBank/DDBJ databases">
        <title>Genome sequencing of Prevotella intermedia KCOM 1949.</title>
        <authorList>
            <person name="Kook J.-K."/>
            <person name="Park S.-N."/>
            <person name="Lim Y.K."/>
        </authorList>
    </citation>
    <scope>NUCLEOTIDE SEQUENCE [LARGE SCALE GENOMIC DNA]</scope>
    <source>
        <strain evidence="1 2">KCOM 1949</strain>
    </source>
</reference>
<dbReference type="InterPro" id="IPR029044">
    <property type="entry name" value="Nucleotide-diphossugar_trans"/>
</dbReference>